<proteinExistence type="predicted"/>
<dbReference type="Gene3D" id="1.25.40.10">
    <property type="entry name" value="Tetratricopeptide repeat domain"/>
    <property type="match status" value="1"/>
</dbReference>
<reference evidence="2" key="1">
    <citation type="submission" date="2020-05" db="EMBL/GenBank/DDBJ databases">
        <authorList>
            <person name="Chiriac C."/>
            <person name="Salcher M."/>
            <person name="Ghai R."/>
            <person name="Kavagutti S V."/>
        </authorList>
    </citation>
    <scope>NUCLEOTIDE SEQUENCE</scope>
</reference>
<evidence type="ECO:0000313" key="1">
    <source>
        <dbReference type="EMBL" id="CAB4178734.1"/>
    </source>
</evidence>
<sequence>MNTERIESLVIDLSTDTFNPEKNFALAVEYSNIKQTAAALSFFLRAAEYGHDTHPLLVYASLLKVSLCLSEQGQRDATVVNSIHEAIGYLPGRPEAYFLLSRWYERNNDWRKCYAFAEVGLNFSASTYNLPLPTYVEYEGPYCLIFEKAVSSWWLGRKEECKTLFKYLLDNYEMAPGYVNSSLNNLKLFNK</sequence>
<name>A0A6J5SYI6_9CAUD</name>
<protein>
    <submittedName>
        <fullName evidence="2">Uncharacterized protein</fullName>
    </submittedName>
</protein>
<gene>
    <name evidence="1" type="ORF">UFOVP1033_5</name>
    <name evidence="2" type="ORF">UFOVP1631_5</name>
</gene>
<dbReference type="InterPro" id="IPR011990">
    <property type="entry name" value="TPR-like_helical_dom_sf"/>
</dbReference>
<dbReference type="EMBL" id="LR796981">
    <property type="protein sequence ID" value="CAB4178734.1"/>
    <property type="molecule type" value="Genomic_DNA"/>
</dbReference>
<dbReference type="EMBL" id="LR797501">
    <property type="protein sequence ID" value="CAB4220350.1"/>
    <property type="molecule type" value="Genomic_DNA"/>
</dbReference>
<organism evidence="2">
    <name type="scientific">uncultured Caudovirales phage</name>
    <dbReference type="NCBI Taxonomy" id="2100421"/>
    <lineage>
        <taxon>Viruses</taxon>
        <taxon>Duplodnaviria</taxon>
        <taxon>Heunggongvirae</taxon>
        <taxon>Uroviricota</taxon>
        <taxon>Caudoviricetes</taxon>
        <taxon>Peduoviridae</taxon>
        <taxon>Maltschvirus</taxon>
        <taxon>Maltschvirus maltsch</taxon>
    </lineage>
</organism>
<evidence type="ECO:0000313" key="2">
    <source>
        <dbReference type="EMBL" id="CAB4220350.1"/>
    </source>
</evidence>
<accession>A0A6J5SYI6</accession>
<dbReference type="SUPFAM" id="SSF48452">
    <property type="entry name" value="TPR-like"/>
    <property type="match status" value="1"/>
</dbReference>